<evidence type="ECO:0000313" key="2">
    <source>
        <dbReference type="Proteomes" id="UP001187471"/>
    </source>
</evidence>
<organism evidence="1 2">
    <name type="scientific">Escallonia rubra</name>
    <dbReference type="NCBI Taxonomy" id="112253"/>
    <lineage>
        <taxon>Eukaryota</taxon>
        <taxon>Viridiplantae</taxon>
        <taxon>Streptophyta</taxon>
        <taxon>Embryophyta</taxon>
        <taxon>Tracheophyta</taxon>
        <taxon>Spermatophyta</taxon>
        <taxon>Magnoliopsida</taxon>
        <taxon>eudicotyledons</taxon>
        <taxon>Gunneridae</taxon>
        <taxon>Pentapetalae</taxon>
        <taxon>asterids</taxon>
        <taxon>campanulids</taxon>
        <taxon>Escalloniales</taxon>
        <taxon>Escalloniaceae</taxon>
        <taxon>Escallonia</taxon>
    </lineage>
</organism>
<dbReference type="Gene3D" id="2.40.50.140">
    <property type="entry name" value="Nucleic acid-binding proteins"/>
    <property type="match status" value="1"/>
</dbReference>
<reference evidence="1" key="1">
    <citation type="submission" date="2022-12" db="EMBL/GenBank/DDBJ databases">
        <title>Draft genome assemblies for two species of Escallonia (Escalloniales).</title>
        <authorList>
            <person name="Chanderbali A."/>
            <person name="Dervinis C."/>
            <person name="Anghel I."/>
            <person name="Soltis D."/>
            <person name="Soltis P."/>
            <person name="Zapata F."/>
        </authorList>
    </citation>
    <scope>NUCLEOTIDE SEQUENCE</scope>
    <source>
        <strain evidence="1">UCBG92.1500</strain>
        <tissue evidence="1">Leaf</tissue>
    </source>
</reference>
<accession>A0AA88RTW5</accession>
<protein>
    <submittedName>
        <fullName evidence="1">Uncharacterized protein</fullName>
    </submittedName>
</protein>
<gene>
    <name evidence="1" type="ORF">RJ640_014156</name>
</gene>
<name>A0AA88RTW5_9ASTE</name>
<dbReference type="EMBL" id="JAVXUO010001143">
    <property type="protein sequence ID" value="KAK2985556.1"/>
    <property type="molecule type" value="Genomic_DNA"/>
</dbReference>
<evidence type="ECO:0000313" key="1">
    <source>
        <dbReference type="EMBL" id="KAK2985556.1"/>
    </source>
</evidence>
<keyword evidence="2" id="KW-1185">Reference proteome</keyword>
<comment type="caution">
    <text evidence="1">The sequence shown here is derived from an EMBL/GenBank/DDBJ whole genome shotgun (WGS) entry which is preliminary data.</text>
</comment>
<dbReference type="InterPro" id="IPR012340">
    <property type="entry name" value="NA-bd_OB-fold"/>
</dbReference>
<proteinExistence type="predicted"/>
<sequence>MSGLPIQLRFHVEQPLALRSLSLTRRDLRHIFLLERIEDLYRAYVHRLALGLLLLLFLNQGSHLALSRAIPCPMRSSAKEAILFSIKDGFNEGKDFVGSVMSAMGEEQIFGLKDIGPTLTSY</sequence>
<dbReference type="Proteomes" id="UP001187471">
    <property type="component" value="Unassembled WGS sequence"/>
</dbReference>
<dbReference type="AlphaFoldDB" id="A0AA88RTW5"/>